<dbReference type="AlphaFoldDB" id="A0A1J5RZ40"/>
<dbReference type="GO" id="GO:0016887">
    <property type="term" value="F:ATP hydrolysis activity"/>
    <property type="evidence" value="ECO:0007669"/>
    <property type="project" value="TreeGrafter"/>
</dbReference>
<evidence type="ECO:0000256" key="1">
    <source>
        <dbReference type="ARBA" id="ARBA00022741"/>
    </source>
</evidence>
<evidence type="ECO:0000256" key="2">
    <source>
        <dbReference type="ARBA" id="ARBA00022840"/>
    </source>
</evidence>
<name>A0A1J5RZ40_9ZZZZ</name>
<dbReference type="SUPFAM" id="SSF52540">
    <property type="entry name" value="P-loop containing nucleoside triphosphate hydrolases"/>
    <property type="match status" value="1"/>
</dbReference>
<dbReference type="InterPro" id="IPR050625">
    <property type="entry name" value="ParA/MinD_ATPase"/>
</dbReference>
<dbReference type="GO" id="GO:0051782">
    <property type="term" value="P:negative regulation of cell division"/>
    <property type="evidence" value="ECO:0007669"/>
    <property type="project" value="TreeGrafter"/>
</dbReference>
<dbReference type="PANTHER" id="PTHR43384:SF4">
    <property type="entry name" value="CELLULOSE BIOSYNTHESIS PROTEIN BCSQ-RELATED"/>
    <property type="match status" value="1"/>
</dbReference>
<feature type="domain" description="AAA" evidence="3">
    <location>
        <begin position="31"/>
        <end position="191"/>
    </location>
</feature>
<dbReference type="InterPro" id="IPR025669">
    <property type="entry name" value="AAA_dom"/>
</dbReference>
<dbReference type="GO" id="GO:0005524">
    <property type="term" value="F:ATP binding"/>
    <property type="evidence" value="ECO:0007669"/>
    <property type="project" value="UniProtKB-KW"/>
</dbReference>
<dbReference type="PANTHER" id="PTHR43384">
    <property type="entry name" value="SEPTUM SITE-DETERMINING PROTEIN MIND HOMOLOG, CHLOROPLASTIC-RELATED"/>
    <property type="match status" value="1"/>
</dbReference>
<comment type="caution">
    <text evidence="4">The sequence shown here is derived from an EMBL/GenBank/DDBJ whole genome shotgun (WGS) entry which is preliminary data.</text>
</comment>
<proteinExistence type="predicted"/>
<reference evidence="4" key="1">
    <citation type="submission" date="2016-10" db="EMBL/GenBank/DDBJ databases">
        <title>Sequence of Gallionella enrichment culture.</title>
        <authorList>
            <person name="Poehlein A."/>
            <person name="Muehling M."/>
            <person name="Daniel R."/>
        </authorList>
    </citation>
    <scope>NUCLEOTIDE SEQUENCE</scope>
</reference>
<sequence>MSERPSGGVAPWPGDQADGLRRLFGSRAPQVVAFASGREACGRTTLLVQTAAALAAAGHGVLIIDENGAPNNAVSALGLTARHDLFNALNGERPLRQVMLQAAPLLRILPAARAARELDHASRLAANARGHLADCLQEMQRGVSFVLIDTAMRRGGHLSPLALAARHMTVVVAAQSSAITNAYALIKRIAQERSRDGFQVAITRAKSSDEARAIFDNMRRVAREHIEVRLDYLGAALAPATDNLAEALLQRLPPVNEDGPGNGFVLPALGFGNMPGVEPGGGRIGLATLDSVV</sequence>
<accession>A0A1J5RZ40</accession>
<dbReference type="Pfam" id="PF13614">
    <property type="entry name" value="AAA_31"/>
    <property type="match status" value="1"/>
</dbReference>
<dbReference type="GO" id="GO:0009898">
    <property type="term" value="C:cytoplasmic side of plasma membrane"/>
    <property type="evidence" value="ECO:0007669"/>
    <property type="project" value="TreeGrafter"/>
</dbReference>
<evidence type="ECO:0000313" key="4">
    <source>
        <dbReference type="EMBL" id="OIQ97316.1"/>
    </source>
</evidence>
<dbReference type="Gene3D" id="3.40.50.300">
    <property type="entry name" value="P-loop containing nucleotide triphosphate hydrolases"/>
    <property type="match status" value="1"/>
</dbReference>
<dbReference type="InterPro" id="IPR027417">
    <property type="entry name" value="P-loop_NTPase"/>
</dbReference>
<keyword evidence="2" id="KW-0067">ATP-binding</keyword>
<organism evidence="4">
    <name type="scientific">mine drainage metagenome</name>
    <dbReference type="NCBI Taxonomy" id="410659"/>
    <lineage>
        <taxon>unclassified sequences</taxon>
        <taxon>metagenomes</taxon>
        <taxon>ecological metagenomes</taxon>
    </lineage>
</organism>
<keyword evidence="1" id="KW-0547">Nucleotide-binding</keyword>
<protein>
    <submittedName>
        <fullName evidence="4">Flagellum site-determining protein YlxH</fullName>
    </submittedName>
</protein>
<gene>
    <name evidence="4" type="primary">ylxH_4</name>
    <name evidence="4" type="ORF">GALL_207170</name>
</gene>
<dbReference type="EMBL" id="MLJW01000135">
    <property type="protein sequence ID" value="OIQ97316.1"/>
    <property type="molecule type" value="Genomic_DNA"/>
</dbReference>
<dbReference type="GO" id="GO:0005829">
    <property type="term" value="C:cytosol"/>
    <property type="evidence" value="ECO:0007669"/>
    <property type="project" value="TreeGrafter"/>
</dbReference>
<evidence type="ECO:0000259" key="3">
    <source>
        <dbReference type="Pfam" id="PF13614"/>
    </source>
</evidence>